<comment type="caution">
    <text evidence="5">The sequence shown here is derived from an EMBL/GenBank/DDBJ whole genome shotgun (WGS) entry which is preliminary data.</text>
</comment>
<evidence type="ECO:0000313" key="6">
    <source>
        <dbReference type="Proteomes" id="UP001500582"/>
    </source>
</evidence>
<dbReference type="InterPro" id="IPR018490">
    <property type="entry name" value="cNMP-bd_dom_sf"/>
</dbReference>
<dbReference type="PRINTS" id="PR00344">
    <property type="entry name" value="BCTRLSENSOR"/>
</dbReference>
<dbReference type="SUPFAM" id="SSF51206">
    <property type="entry name" value="cAMP-binding domain-like"/>
    <property type="match status" value="1"/>
</dbReference>
<dbReference type="Pfam" id="PF00027">
    <property type="entry name" value="cNMP_binding"/>
    <property type="match status" value="1"/>
</dbReference>
<keyword evidence="5" id="KW-0067">ATP-binding</keyword>
<dbReference type="Proteomes" id="UP001500582">
    <property type="component" value="Unassembled WGS sequence"/>
</dbReference>
<dbReference type="SMART" id="SM00100">
    <property type="entry name" value="cNMP"/>
    <property type="match status" value="1"/>
</dbReference>
<dbReference type="SMART" id="SM00387">
    <property type="entry name" value="HATPase_c"/>
    <property type="match status" value="1"/>
</dbReference>
<keyword evidence="5" id="KW-0547">Nucleotide-binding</keyword>
<proteinExistence type="predicted"/>
<sequence>MEKITIEQLKNIELLKQIPDNQLQWLLEACTHAEYEAGERLFNANDLMNRTFIIIKGRFRICILQNGKLREVADIGEGAITGHLPFSRGTVAPGYGECTRSIVCLECSAEKIKEMTTLHYELTEAMVHVMTTRVREYTSMMQQNEKMVALGKLSAGLAHELNNPAAAIARDASSLKEQLRRLPLVFKKIAAIKMNATEIAPVNLKIAEILSRPEREDITMMERSAREDDITDWLADHDINDYEVAGTLADFDFTLTDLDDLREQVSVACLAPVLAWINNNLLTDKIVTDIQESSRRISELVGSVKNFTHMDQSTDKQFVNIHMGIKNTLKMLEYKLRKANIEFVKEFDFELPEAKVYPGALNQVWTNIIDNAIDAMEPNGSGILRISTAKDGNFIKIRIIDNGPGIPDDIKTRIFDPFFSTKEMGKGTGLGLDVVTRIIRQHNGTVKVNSVPGNTEFEVCIPIDND</sequence>
<accession>A0ABP8G2E7</accession>
<dbReference type="Pfam" id="PF02518">
    <property type="entry name" value="HATPase_c"/>
    <property type="match status" value="1"/>
</dbReference>
<dbReference type="InterPro" id="IPR014710">
    <property type="entry name" value="RmlC-like_jellyroll"/>
</dbReference>
<dbReference type="PROSITE" id="PS50109">
    <property type="entry name" value="HIS_KIN"/>
    <property type="match status" value="1"/>
</dbReference>
<evidence type="ECO:0000313" key="5">
    <source>
        <dbReference type="EMBL" id="GAA4315905.1"/>
    </source>
</evidence>
<dbReference type="PROSITE" id="PS50042">
    <property type="entry name" value="CNMP_BINDING_3"/>
    <property type="match status" value="1"/>
</dbReference>
<gene>
    <name evidence="5" type="ORF">GCM10023149_12700</name>
</gene>
<dbReference type="InterPro" id="IPR000595">
    <property type="entry name" value="cNMP-bd_dom"/>
</dbReference>
<feature type="domain" description="Histidine kinase" evidence="4">
    <location>
        <begin position="290"/>
        <end position="465"/>
    </location>
</feature>
<dbReference type="Gene3D" id="2.60.120.10">
    <property type="entry name" value="Jelly Rolls"/>
    <property type="match status" value="1"/>
</dbReference>
<protein>
    <recommendedName>
        <fullName evidence="2">histidine kinase</fullName>
        <ecNumber evidence="2">2.7.13.3</ecNumber>
    </recommendedName>
</protein>
<name>A0ABP8G2E7_9SPHI</name>
<dbReference type="SUPFAM" id="SSF55874">
    <property type="entry name" value="ATPase domain of HSP90 chaperone/DNA topoisomerase II/histidine kinase"/>
    <property type="match status" value="1"/>
</dbReference>
<reference evidence="6" key="1">
    <citation type="journal article" date="2019" name="Int. J. Syst. Evol. Microbiol.">
        <title>The Global Catalogue of Microorganisms (GCM) 10K type strain sequencing project: providing services to taxonomists for standard genome sequencing and annotation.</title>
        <authorList>
            <consortium name="The Broad Institute Genomics Platform"/>
            <consortium name="The Broad Institute Genome Sequencing Center for Infectious Disease"/>
            <person name="Wu L."/>
            <person name="Ma J."/>
        </authorList>
    </citation>
    <scope>NUCLEOTIDE SEQUENCE [LARGE SCALE GENOMIC DNA]</scope>
    <source>
        <strain evidence="6">JCM 17705</strain>
    </source>
</reference>
<dbReference type="RefSeq" id="WP_345210170.1">
    <property type="nucleotide sequence ID" value="NZ_BAABFT010000002.1"/>
</dbReference>
<evidence type="ECO:0000256" key="1">
    <source>
        <dbReference type="ARBA" id="ARBA00000085"/>
    </source>
</evidence>
<dbReference type="CDD" id="cd00038">
    <property type="entry name" value="CAP_ED"/>
    <property type="match status" value="1"/>
</dbReference>
<evidence type="ECO:0000259" key="4">
    <source>
        <dbReference type="PROSITE" id="PS50109"/>
    </source>
</evidence>
<dbReference type="Gene3D" id="1.10.287.130">
    <property type="match status" value="1"/>
</dbReference>
<dbReference type="InterPro" id="IPR003594">
    <property type="entry name" value="HATPase_dom"/>
</dbReference>
<dbReference type="EMBL" id="BAABFT010000002">
    <property type="protein sequence ID" value="GAA4315905.1"/>
    <property type="molecule type" value="Genomic_DNA"/>
</dbReference>
<keyword evidence="6" id="KW-1185">Reference proteome</keyword>
<dbReference type="Gene3D" id="3.30.565.10">
    <property type="entry name" value="Histidine kinase-like ATPase, C-terminal domain"/>
    <property type="match status" value="1"/>
</dbReference>
<evidence type="ECO:0000259" key="3">
    <source>
        <dbReference type="PROSITE" id="PS50042"/>
    </source>
</evidence>
<dbReference type="PANTHER" id="PTHR43065">
    <property type="entry name" value="SENSOR HISTIDINE KINASE"/>
    <property type="match status" value="1"/>
</dbReference>
<comment type="catalytic activity">
    <reaction evidence="1">
        <text>ATP + protein L-histidine = ADP + protein N-phospho-L-histidine.</text>
        <dbReference type="EC" id="2.7.13.3"/>
    </reaction>
</comment>
<organism evidence="5 6">
    <name type="scientific">Mucilaginibacter gynuensis</name>
    <dbReference type="NCBI Taxonomy" id="1302236"/>
    <lineage>
        <taxon>Bacteria</taxon>
        <taxon>Pseudomonadati</taxon>
        <taxon>Bacteroidota</taxon>
        <taxon>Sphingobacteriia</taxon>
        <taxon>Sphingobacteriales</taxon>
        <taxon>Sphingobacteriaceae</taxon>
        <taxon>Mucilaginibacter</taxon>
    </lineage>
</organism>
<evidence type="ECO:0000256" key="2">
    <source>
        <dbReference type="ARBA" id="ARBA00012438"/>
    </source>
</evidence>
<dbReference type="InterPro" id="IPR004358">
    <property type="entry name" value="Sig_transdc_His_kin-like_C"/>
</dbReference>
<dbReference type="PANTHER" id="PTHR43065:SF48">
    <property type="entry name" value="HISTIDINE KINASE"/>
    <property type="match status" value="1"/>
</dbReference>
<dbReference type="InterPro" id="IPR005467">
    <property type="entry name" value="His_kinase_dom"/>
</dbReference>
<feature type="domain" description="Cyclic nucleotide-binding" evidence="3">
    <location>
        <begin position="14"/>
        <end position="84"/>
    </location>
</feature>
<dbReference type="EC" id="2.7.13.3" evidence="2"/>
<dbReference type="InterPro" id="IPR036890">
    <property type="entry name" value="HATPase_C_sf"/>
</dbReference>
<dbReference type="GO" id="GO:0005524">
    <property type="term" value="F:ATP binding"/>
    <property type="evidence" value="ECO:0007669"/>
    <property type="project" value="UniProtKB-KW"/>
</dbReference>